<keyword evidence="3" id="KW-1185">Reference proteome</keyword>
<evidence type="ECO:0000313" key="3">
    <source>
        <dbReference type="Proteomes" id="UP001162881"/>
    </source>
</evidence>
<proteinExistence type="predicted"/>
<dbReference type="EMBL" id="JALHLF010000065">
    <property type="protein sequence ID" value="MCJ2183896.1"/>
    <property type="molecule type" value="Genomic_DNA"/>
</dbReference>
<organism evidence="2 3">
    <name type="scientific">Novosphingobium organovorum</name>
    <dbReference type="NCBI Taxonomy" id="2930092"/>
    <lineage>
        <taxon>Bacteria</taxon>
        <taxon>Pseudomonadati</taxon>
        <taxon>Pseudomonadota</taxon>
        <taxon>Alphaproteobacteria</taxon>
        <taxon>Sphingomonadales</taxon>
        <taxon>Sphingomonadaceae</taxon>
        <taxon>Novosphingobium</taxon>
    </lineage>
</organism>
<reference evidence="2" key="1">
    <citation type="submission" date="2022-03" db="EMBL/GenBank/DDBJ databases">
        <title>Identification of a novel bacterium isolated from mangrove sediments.</title>
        <authorList>
            <person name="Pan X."/>
        </authorList>
    </citation>
    <scope>NUCLEOTIDE SEQUENCE</scope>
    <source>
        <strain evidence="2">B1949</strain>
    </source>
</reference>
<gene>
    <name evidence="2" type="ORF">MTR62_14500</name>
</gene>
<evidence type="ECO:0000256" key="1">
    <source>
        <dbReference type="SAM" id="SignalP"/>
    </source>
</evidence>
<evidence type="ECO:0000313" key="2">
    <source>
        <dbReference type="EMBL" id="MCJ2183896.1"/>
    </source>
</evidence>
<feature type="signal peptide" evidence="1">
    <location>
        <begin position="1"/>
        <end position="31"/>
    </location>
</feature>
<dbReference type="Proteomes" id="UP001162881">
    <property type="component" value="Unassembled WGS sequence"/>
</dbReference>
<keyword evidence="1" id="KW-0732">Signal</keyword>
<name>A0ABT0BFU6_9SPHN</name>
<dbReference type="RefSeq" id="WP_244022183.1">
    <property type="nucleotide sequence ID" value="NZ_JALHLF010000065.1"/>
</dbReference>
<accession>A0ABT0BFU6</accession>
<sequence length="207" mass="22506">MAGFTKAGSGLAAMVLAVLALAGPVSGSALAQEPAHSTPARPLVPADFRVPTRVETAHFTIVPLGPKLARIDYEAYMASVEHLQKTFSRSTSWPHAGITDADTIADMTSEAERFKARTSFAYSVLTPDGKRERGCIYVQPSRVPGYDAVVRLWVTKAEYDAGFDAQLYAFVQGWIAQKWPFANVAYPGRAIDWARWDALSGKEGPEN</sequence>
<feature type="chain" id="PRO_5045641153" evidence="1">
    <location>
        <begin position="32"/>
        <end position="207"/>
    </location>
</feature>
<protein>
    <submittedName>
        <fullName evidence="2">Twin-arginine translocation pathway signal protein</fullName>
    </submittedName>
</protein>
<comment type="caution">
    <text evidence="2">The sequence shown here is derived from an EMBL/GenBank/DDBJ whole genome shotgun (WGS) entry which is preliminary data.</text>
</comment>